<name>A0A2T3ZU86_TRIHA</name>
<protein>
    <recommendedName>
        <fullName evidence="1">AB hydrolase-1 domain-containing protein</fullName>
    </recommendedName>
</protein>
<evidence type="ECO:0000313" key="2">
    <source>
        <dbReference type="EMBL" id="PTB48367.1"/>
    </source>
</evidence>
<dbReference type="PANTHER" id="PTHR43329">
    <property type="entry name" value="EPOXIDE HYDROLASE"/>
    <property type="match status" value="1"/>
</dbReference>
<dbReference type="AlphaFoldDB" id="A0A2T3ZU86"/>
<gene>
    <name evidence="2" type="ORF">M431DRAFT_487619</name>
</gene>
<dbReference type="InterPro" id="IPR029058">
    <property type="entry name" value="AB_hydrolase_fold"/>
</dbReference>
<accession>A0A2T3ZU86</accession>
<sequence length="292" mass="33093">MPFLNINQQISIWFMDEGLRNAPPILLVPGLTCDLHDWSWQVKFLLELGFRVVSFDIRGQGRSSAPAPTPGITSWPGPNADPSIIDYFPETRTYDIIALLEHLSITSTIVMSHSQGSMESYYLATVRPDLVRALVSLDPIHRFDHAFRGANVSYFNLPSDTISKMITYFEWSYSEGNPEWQKTWHKRRAREMDEQVMYAMSWGGWGGMNCLGRKEVAISQFSGKLKCPRLTFGSHEDAVAVDRHDIAKGSELDECVVIDGNGHWFHQLASEKFNDILKAWLGKIGALPVEKE</sequence>
<dbReference type="GeneID" id="36625061"/>
<dbReference type="EMBL" id="KZ679699">
    <property type="protein sequence ID" value="PTB48367.1"/>
    <property type="molecule type" value="Genomic_DNA"/>
</dbReference>
<organism evidence="2 3">
    <name type="scientific">Trichoderma harzianum CBS 226.95</name>
    <dbReference type="NCBI Taxonomy" id="983964"/>
    <lineage>
        <taxon>Eukaryota</taxon>
        <taxon>Fungi</taxon>
        <taxon>Dikarya</taxon>
        <taxon>Ascomycota</taxon>
        <taxon>Pezizomycotina</taxon>
        <taxon>Sordariomycetes</taxon>
        <taxon>Hypocreomycetidae</taxon>
        <taxon>Hypocreales</taxon>
        <taxon>Hypocreaceae</taxon>
        <taxon>Trichoderma</taxon>
    </lineage>
</organism>
<dbReference type="Pfam" id="PF00561">
    <property type="entry name" value="Abhydrolase_1"/>
    <property type="match status" value="1"/>
</dbReference>
<proteinExistence type="predicted"/>
<evidence type="ECO:0000313" key="3">
    <source>
        <dbReference type="Proteomes" id="UP000241690"/>
    </source>
</evidence>
<dbReference type="Proteomes" id="UP000241690">
    <property type="component" value="Unassembled WGS sequence"/>
</dbReference>
<dbReference type="RefSeq" id="XP_024768044.1">
    <property type="nucleotide sequence ID" value="XM_024916492.1"/>
</dbReference>
<dbReference type="InterPro" id="IPR000073">
    <property type="entry name" value="AB_hydrolase_1"/>
</dbReference>
<dbReference type="STRING" id="983964.A0A2T3ZU86"/>
<dbReference type="Gene3D" id="3.40.50.1820">
    <property type="entry name" value="alpha/beta hydrolase"/>
    <property type="match status" value="1"/>
</dbReference>
<keyword evidence="3" id="KW-1185">Reference proteome</keyword>
<evidence type="ECO:0000259" key="1">
    <source>
        <dbReference type="Pfam" id="PF00561"/>
    </source>
</evidence>
<feature type="domain" description="AB hydrolase-1" evidence="1">
    <location>
        <begin position="23"/>
        <end position="266"/>
    </location>
</feature>
<dbReference type="SUPFAM" id="SSF53474">
    <property type="entry name" value="alpha/beta-Hydrolases"/>
    <property type="match status" value="1"/>
</dbReference>
<reference evidence="2 3" key="1">
    <citation type="submission" date="2016-07" db="EMBL/GenBank/DDBJ databases">
        <title>Multiple horizontal gene transfer events from other fungi enriched the ability of initially mycotrophic Trichoderma (Ascomycota) to feed on dead plant biomass.</title>
        <authorList>
            <consortium name="DOE Joint Genome Institute"/>
            <person name="Aerts A."/>
            <person name="Atanasova L."/>
            <person name="Chenthamara K."/>
            <person name="Zhang J."/>
            <person name="Grujic M."/>
            <person name="Henrissat B."/>
            <person name="Kuo A."/>
            <person name="Salamov A."/>
            <person name="Lipzen A."/>
            <person name="Labutti K."/>
            <person name="Barry K."/>
            <person name="Miao Y."/>
            <person name="Rahimi M.J."/>
            <person name="Shen Q."/>
            <person name="Grigoriev I.V."/>
            <person name="Kubicek C.P."/>
            <person name="Druzhinina I.S."/>
        </authorList>
    </citation>
    <scope>NUCLEOTIDE SEQUENCE [LARGE SCALE GENOMIC DNA]</scope>
    <source>
        <strain evidence="2 3">CBS 226.95</strain>
    </source>
</reference>